<reference evidence="3" key="1">
    <citation type="submission" date="2020-03" db="EMBL/GenBank/DDBJ databases">
        <title>The deep terrestrial virosphere.</title>
        <authorList>
            <person name="Holmfeldt K."/>
            <person name="Nilsson E."/>
            <person name="Simone D."/>
            <person name="Lopez-Fernandez M."/>
            <person name="Wu X."/>
            <person name="de Brujin I."/>
            <person name="Lundin D."/>
            <person name="Andersson A."/>
            <person name="Bertilsson S."/>
            <person name="Dopson M."/>
        </authorList>
    </citation>
    <scope>NUCLEOTIDE SEQUENCE</scope>
    <source>
        <strain evidence="3">MM415A05061</strain>
        <strain evidence="2">MM415B01829</strain>
    </source>
</reference>
<feature type="transmembrane region" description="Helical" evidence="1">
    <location>
        <begin position="6"/>
        <end position="26"/>
    </location>
</feature>
<proteinExistence type="predicted"/>
<dbReference type="EMBL" id="MT141678">
    <property type="protein sequence ID" value="QJA69109.1"/>
    <property type="molecule type" value="Genomic_DNA"/>
</dbReference>
<evidence type="ECO:0000313" key="2">
    <source>
        <dbReference type="EMBL" id="QJA56533.1"/>
    </source>
</evidence>
<protein>
    <submittedName>
        <fullName evidence="3">Uncharacterized protein</fullName>
    </submittedName>
</protein>
<sequence>MKYGKYLMIIWGVIIIIELLVIAYLIGRTDGWVIGFNENIATLRGK</sequence>
<dbReference type="EMBL" id="MT141224">
    <property type="protein sequence ID" value="QJA56533.1"/>
    <property type="molecule type" value="Genomic_DNA"/>
</dbReference>
<accession>A0A6M3JFZ2</accession>
<keyword evidence="1" id="KW-0472">Membrane</keyword>
<evidence type="ECO:0000256" key="1">
    <source>
        <dbReference type="SAM" id="Phobius"/>
    </source>
</evidence>
<dbReference type="AlphaFoldDB" id="A0A6M3JFZ2"/>
<name>A0A6M3JFZ2_9ZZZZ</name>
<gene>
    <name evidence="3" type="ORF">MM415A05061_0008</name>
    <name evidence="2" type="ORF">MM415B01829_0016</name>
</gene>
<evidence type="ECO:0000313" key="3">
    <source>
        <dbReference type="EMBL" id="QJA69109.1"/>
    </source>
</evidence>
<keyword evidence="1" id="KW-1133">Transmembrane helix</keyword>
<organism evidence="3">
    <name type="scientific">viral metagenome</name>
    <dbReference type="NCBI Taxonomy" id="1070528"/>
    <lineage>
        <taxon>unclassified sequences</taxon>
        <taxon>metagenomes</taxon>
        <taxon>organismal metagenomes</taxon>
    </lineage>
</organism>
<keyword evidence="1" id="KW-0812">Transmembrane</keyword>